<dbReference type="InterPro" id="IPR052930">
    <property type="entry name" value="TA_antitoxin_MntA"/>
</dbReference>
<dbReference type="RefSeq" id="WP_011112723.1">
    <property type="nucleotide sequence ID" value="NC_004757.1"/>
</dbReference>
<dbReference type="HOGENOM" id="CLU_130257_1_3_4"/>
<dbReference type="DNASU" id="1083196"/>
<dbReference type="PANTHER" id="PTHR43852:SF3">
    <property type="entry name" value="NUCLEOTIDYLTRANSFERASE"/>
    <property type="match status" value="1"/>
</dbReference>
<gene>
    <name evidence="2" type="ordered locus">NE2231</name>
</gene>
<dbReference type="InterPro" id="IPR043519">
    <property type="entry name" value="NT_sf"/>
</dbReference>
<organism evidence="2 3">
    <name type="scientific">Nitrosomonas europaea (strain ATCC 19718 / CIP 103999 / KCTC 2705 / NBRC 14298)</name>
    <dbReference type="NCBI Taxonomy" id="228410"/>
    <lineage>
        <taxon>Bacteria</taxon>
        <taxon>Pseudomonadati</taxon>
        <taxon>Pseudomonadota</taxon>
        <taxon>Betaproteobacteria</taxon>
        <taxon>Nitrosomonadales</taxon>
        <taxon>Nitrosomonadaceae</taxon>
        <taxon>Nitrosomonas</taxon>
    </lineage>
</organism>
<feature type="domain" description="Polymerase beta nucleotidyltransferase" evidence="1">
    <location>
        <begin position="11"/>
        <end position="102"/>
    </location>
</feature>
<dbReference type="EMBL" id="AL954747">
    <property type="protein sequence ID" value="CAD86143.1"/>
    <property type="molecule type" value="Genomic_DNA"/>
</dbReference>
<dbReference type="STRING" id="228410.NE2231"/>
<dbReference type="SUPFAM" id="SSF81301">
    <property type="entry name" value="Nucleotidyltransferase"/>
    <property type="match status" value="1"/>
</dbReference>
<dbReference type="GeneID" id="87105366"/>
<evidence type="ECO:0000259" key="1">
    <source>
        <dbReference type="Pfam" id="PF18765"/>
    </source>
</evidence>
<name>Q82SS5_NITEU</name>
<dbReference type="OrthoDB" id="9793109at2"/>
<proteinExistence type="predicted"/>
<sequence length="137" mass="15484">MQSNDNPSLTQQLTTLLSHHPVIKLAILFGSRADPARTKHFGSDIDLAIMTGEPISSHFKMELMQAISTELDCPVDIVVVNDAPEPILGEILKGQRLLGDNNTYAQLLARHLLNTADFLPLRQRILKERRERWIQSY</sequence>
<reference evidence="2 3" key="1">
    <citation type="journal article" date="2003" name="J. Bacteriol.">
        <title>Complete genome sequence of the ammonia-oxidizing bacterium and obligate chemolithoautotroph Nitrosomonas europaea.</title>
        <authorList>
            <person name="Chain P."/>
            <person name="Lamerdin J."/>
            <person name="Larimer F."/>
            <person name="Regala W."/>
            <person name="Land M."/>
            <person name="Hauser L."/>
            <person name="Hooper A."/>
            <person name="Klotz M."/>
            <person name="Norton J."/>
            <person name="Sayavedra-Soto L."/>
            <person name="Arciero D."/>
            <person name="Hommes N."/>
            <person name="Whittaker M."/>
            <person name="Arp D."/>
        </authorList>
    </citation>
    <scope>NUCLEOTIDE SEQUENCE [LARGE SCALE GENOMIC DNA]</scope>
    <source>
        <strain evidence="3">ATCC 19718 / CIP 103999 / KCTC 2705 / NBRC 14298</strain>
    </source>
</reference>
<dbReference type="KEGG" id="neu:NE2231"/>
<keyword evidence="3" id="KW-1185">Reference proteome</keyword>
<protein>
    <recommendedName>
        <fullName evidence="1">Polymerase beta nucleotidyltransferase domain-containing protein</fullName>
    </recommendedName>
</protein>
<dbReference type="NCBIfam" id="NF047752">
    <property type="entry name" value="MntA_antitoxin"/>
    <property type="match status" value="1"/>
</dbReference>
<dbReference type="eggNOG" id="COG1708">
    <property type="taxonomic scope" value="Bacteria"/>
</dbReference>
<dbReference type="AlphaFoldDB" id="Q82SS5"/>
<accession>Q82SS5</accession>
<evidence type="ECO:0000313" key="2">
    <source>
        <dbReference type="EMBL" id="CAD86143.1"/>
    </source>
</evidence>
<dbReference type="PANTHER" id="PTHR43852">
    <property type="entry name" value="NUCLEOTIDYLTRANSFERASE"/>
    <property type="match status" value="1"/>
</dbReference>
<dbReference type="InterPro" id="IPR041633">
    <property type="entry name" value="Polbeta"/>
</dbReference>
<dbReference type="Pfam" id="PF18765">
    <property type="entry name" value="Polbeta"/>
    <property type="match status" value="1"/>
</dbReference>
<dbReference type="CDD" id="cd05403">
    <property type="entry name" value="NT_KNTase_like"/>
    <property type="match status" value="1"/>
</dbReference>
<dbReference type="Proteomes" id="UP000001416">
    <property type="component" value="Chromosome"/>
</dbReference>
<dbReference type="Gene3D" id="3.30.460.10">
    <property type="entry name" value="Beta Polymerase, domain 2"/>
    <property type="match status" value="1"/>
</dbReference>
<evidence type="ECO:0000313" key="3">
    <source>
        <dbReference type="Proteomes" id="UP000001416"/>
    </source>
</evidence>